<dbReference type="SUPFAM" id="SSF56784">
    <property type="entry name" value="HAD-like"/>
    <property type="match status" value="1"/>
</dbReference>
<gene>
    <name evidence="2" type="ORF">CAUJ_LOCUS8079</name>
</gene>
<proteinExistence type="predicted"/>
<keyword evidence="3" id="KW-1185">Reference proteome</keyword>
<comment type="caution">
    <text evidence="2">The sequence shown here is derived from an EMBL/GenBank/DDBJ whole genome shotgun (WGS) entry which is preliminary data.</text>
</comment>
<evidence type="ECO:0000313" key="2">
    <source>
        <dbReference type="EMBL" id="CAD6192160.1"/>
    </source>
</evidence>
<dbReference type="EMBL" id="CAJGYM010000026">
    <property type="protein sequence ID" value="CAD6192160.1"/>
    <property type="molecule type" value="Genomic_DNA"/>
</dbReference>
<sequence length="223" mass="24918">MIPEIRAVVYDFGGVLLSYDNVKPTCKKIDELLGLPVGTVVKEIVGQDFHDWLGPHRNMFLGNISIAEIEAGLLVEYLHEKYSLKEKHPIKPYSDALGGINAKIIVPMLETVKKVREKGLKTGLLTNNMFLDKDGVKSRLIIDTAHFDVLIESCVEKVMKPQPEIYKMMEDRLGLAPNQILFLDDLQVNLDAAEARGWHTILVEPFDVAPAVQKLLEAIGESS</sequence>
<dbReference type="NCBIfam" id="TIGR01509">
    <property type="entry name" value="HAD-SF-IA-v3"/>
    <property type="match status" value="1"/>
</dbReference>
<dbReference type="SFLD" id="SFLDS00003">
    <property type="entry name" value="Haloacid_Dehalogenase"/>
    <property type="match status" value="1"/>
</dbReference>
<dbReference type="InterPro" id="IPR023198">
    <property type="entry name" value="PGP-like_dom2"/>
</dbReference>
<dbReference type="InterPro" id="IPR036412">
    <property type="entry name" value="HAD-like_sf"/>
</dbReference>
<dbReference type="Gene3D" id="1.10.150.240">
    <property type="entry name" value="Putative phosphatase, domain 2"/>
    <property type="match status" value="1"/>
</dbReference>
<dbReference type="Pfam" id="PF00702">
    <property type="entry name" value="Hydrolase"/>
    <property type="match status" value="1"/>
</dbReference>
<dbReference type="InterPro" id="IPR052898">
    <property type="entry name" value="ACAD10-like"/>
</dbReference>
<name>A0A8S1HFP0_9PELO</name>
<dbReference type="NCBIfam" id="TIGR02247">
    <property type="entry name" value="HAD-1A3-hyp"/>
    <property type="match status" value="1"/>
</dbReference>
<dbReference type="OrthoDB" id="408373at2759"/>
<dbReference type="InterPro" id="IPR006439">
    <property type="entry name" value="HAD-SF_hydro_IA"/>
</dbReference>
<organism evidence="2 3">
    <name type="scientific">Caenorhabditis auriculariae</name>
    <dbReference type="NCBI Taxonomy" id="2777116"/>
    <lineage>
        <taxon>Eukaryota</taxon>
        <taxon>Metazoa</taxon>
        <taxon>Ecdysozoa</taxon>
        <taxon>Nematoda</taxon>
        <taxon>Chromadorea</taxon>
        <taxon>Rhabditida</taxon>
        <taxon>Rhabditina</taxon>
        <taxon>Rhabditomorpha</taxon>
        <taxon>Rhabditoidea</taxon>
        <taxon>Rhabditidae</taxon>
        <taxon>Peloderinae</taxon>
        <taxon>Caenorhabditis</taxon>
    </lineage>
</organism>
<reference evidence="2" key="1">
    <citation type="submission" date="2020-10" db="EMBL/GenBank/DDBJ databases">
        <authorList>
            <person name="Kikuchi T."/>
        </authorList>
    </citation>
    <scope>NUCLEOTIDE SEQUENCE</scope>
    <source>
        <strain evidence="2">NKZ352</strain>
    </source>
</reference>
<keyword evidence="1" id="KW-0007">Acetylation</keyword>
<dbReference type="PANTHER" id="PTHR47829">
    <property type="entry name" value="HYDROLASE, PUTATIVE (AFU_ORTHOLOGUE AFUA_1G12880)-RELATED"/>
    <property type="match status" value="1"/>
</dbReference>
<dbReference type="Proteomes" id="UP000835052">
    <property type="component" value="Unassembled WGS sequence"/>
</dbReference>
<dbReference type="InterPro" id="IPR011945">
    <property type="entry name" value="HAD-SF_ppase_IA/epoxid_hydro_N"/>
</dbReference>
<evidence type="ECO:0000256" key="1">
    <source>
        <dbReference type="ARBA" id="ARBA00022990"/>
    </source>
</evidence>
<dbReference type="CDD" id="cd02603">
    <property type="entry name" value="HAD_sEH-N_like"/>
    <property type="match status" value="1"/>
</dbReference>
<evidence type="ECO:0000313" key="3">
    <source>
        <dbReference type="Proteomes" id="UP000835052"/>
    </source>
</evidence>
<dbReference type="InterPro" id="IPR023214">
    <property type="entry name" value="HAD_sf"/>
</dbReference>
<protein>
    <submittedName>
        <fullName evidence="2">Uncharacterized protein</fullName>
    </submittedName>
</protein>
<accession>A0A8S1HFP0</accession>
<dbReference type="SFLD" id="SFLDG01129">
    <property type="entry name" value="C1.5:_HAD__Beta-PGM__Phosphata"/>
    <property type="match status" value="1"/>
</dbReference>
<dbReference type="PANTHER" id="PTHR47829:SF1">
    <property type="entry name" value="HAD FAMILY PHOSPHATASE"/>
    <property type="match status" value="1"/>
</dbReference>
<dbReference type="Gene3D" id="3.40.50.1000">
    <property type="entry name" value="HAD superfamily/HAD-like"/>
    <property type="match status" value="1"/>
</dbReference>
<dbReference type="AlphaFoldDB" id="A0A8S1HFP0"/>